<dbReference type="PROSITE" id="PS50234">
    <property type="entry name" value="VWFA"/>
    <property type="match status" value="1"/>
</dbReference>
<dbReference type="PANTHER" id="PTHR45737">
    <property type="entry name" value="VON WILLEBRAND FACTOR A DOMAIN-CONTAINING PROTEIN 5A"/>
    <property type="match status" value="1"/>
</dbReference>
<dbReference type="Gene3D" id="3.40.50.410">
    <property type="entry name" value="von Willebrand factor, type A domain"/>
    <property type="match status" value="1"/>
</dbReference>
<dbReference type="Pfam" id="PF13768">
    <property type="entry name" value="VWA_3"/>
    <property type="match status" value="1"/>
</dbReference>
<dbReference type="EMBL" id="ML977056">
    <property type="protein sequence ID" value="KAF1948500.1"/>
    <property type="molecule type" value="Genomic_DNA"/>
</dbReference>
<protein>
    <recommendedName>
        <fullName evidence="5">VWFA domain-containing protein</fullName>
    </recommendedName>
</protein>
<organism evidence="3 4">
    <name type="scientific">Byssothecium circinans</name>
    <dbReference type="NCBI Taxonomy" id="147558"/>
    <lineage>
        <taxon>Eukaryota</taxon>
        <taxon>Fungi</taxon>
        <taxon>Dikarya</taxon>
        <taxon>Ascomycota</taxon>
        <taxon>Pezizomycotina</taxon>
        <taxon>Dothideomycetes</taxon>
        <taxon>Pleosporomycetidae</taxon>
        <taxon>Pleosporales</taxon>
        <taxon>Massarineae</taxon>
        <taxon>Massarinaceae</taxon>
        <taxon>Byssothecium</taxon>
    </lineage>
</organism>
<reference evidence="3" key="1">
    <citation type="journal article" date="2020" name="Stud. Mycol.">
        <title>101 Dothideomycetes genomes: a test case for predicting lifestyles and emergence of pathogens.</title>
        <authorList>
            <person name="Haridas S."/>
            <person name="Albert R."/>
            <person name="Binder M."/>
            <person name="Bloem J."/>
            <person name="Labutti K."/>
            <person name="Salamov A."/>
            <person name="Andreopoulos B."/>
            <person name="Baker S."/>
            <person name="Barry K."/>
            <person name="Bills G."/>
            <person name="Bluhm B."/>
            <person name="Cannon C."/>
            <person name="Castanera R."/>
            <person name="Culley D."/>
            <person name="Daum C."/>
            <person name="Ezra D."/>
            <person name="Gonzalez J."/>
            <person name="Henrissat B."/>
            <person name="Kuo A."/>
            <person name="Liang C."/>
            <person name="Lipzen A."/>
            <person name="Lutzoni F."/>
            <person name="Magnuson J."/>
            <person name="Mondo S."/>
            <person name="Nolan M."/>
            <person name="Ohm R."/>
            <person name="Pangilinan J."/>
            <person name="Park H.-J."/>
            <person name="Ramirez L."/>
            <person name="Alfaro M."/>
            <person name="Sun H."/>
            <person name="Tritt A."/>
            <person name="Yoshinaga Y."/>
            <person name="Zwiers L.-H."/>
            <person name="Turgeon B."/>
            <person name="Goodwin S."/>
            <person name="Spatafora J."/>
            <person name="Crous P."/>
            <person name="Grigoriev I."/>
        </authorList>
    </citation>
    <scope>NUCLEOTIDE SEQUENCE</scope>
    <source>
        <strain evidence="3">CBS 675.92</strain>
    </source>
</reference>
<evidence type="ECO:0000259" key="1">
    <source>
        <dbReference type="PROSITE" id="PS50234"/>
    </source>
</evidence>
<dbReference type="Proteomes" id="UP000800035">
    <property type="component" value="Unassembled WGS sequence"/>
</dbReference>
<dbReference type="Pfam" id="PF08487">
    <property type="entry name" value="VIT"/>
    <property type="match status" value="1"/>
</dbReference>
<dbReference type="AlphaFoldDB" id="A0A6A5T8E0"/>
<keyword evidence="4" id="KW-1185">Reference proteome</keyword>
<evidence type="ECO:0000259" key="2">
    <source>
        <dbReference type="PROSITE" id="PS51468"/>
    </source>
</evidence>
<dbReference type="OrthoDB" id="1729737at2759"/>
<dbReference type="InterPro" id="IPR036465">
    <property type="entry name" value="vWFA_dom_sf"/>
</dbReference>
<dbReference type="SUPFAM" id="SSF53300">
    <property type="entry name" value="vWA-like"/>
    <property type="match status" value="1"/>
</dbReference>
<sequence length="622" mass="69211">MTSFECTISNKTILRGIVKPREQAKREFEKATKKETPEVAALLEELTPEIFETSLGLIPAGETVEIKLTYVRELKVIIMEGKKAEGLALIIPTSIAPRYGGPGARLSLPQLDRDKLDIWIRVVDNGTINTKGCHAELGHDVDYKETENVAKAVVASAAELKGPGRAGRGSAPKTQSLLPDHQLRSRVVLTPATDDNSHAALMLNFRPSDVFGNAIQPKSFTGEIIFLLDCSASMGWTQHGTNELKMDVMREAMQLVLAALPTTCAFNMLVFGDEVRGCWMESRPYNEAANRDEAKKFVSQIILITDGEVESEPGDPILQFVAKTRQELRDQVRFFTLGIGDSVSHRMVESIAALGGGYCDVVDVVEKPQWQGRLNRMLRAAMEPDSWTCEADLGSGFEKRSLMTFRFGTDKLEDIVKVPYHYVQGPCPIPPLHPYSYKSVFFLLAAGSTPPSEVILKTTTPGAKNKTYRLPILVDTLLMIVYFRTHLATEESTWDLIMDKAEATALSGLGLDEDTEERLAPVYELRLLSAEHAHFERAVKERPTPAVKMCPACNKTFNGEDEMKTGEMSFKCLSDACYLGEEGRKEWDTWDRFWGHQQESSHMLCPKGGSLVDEVEEDLVKE</sequence>
<evidence type="ECO:0008006" key="5">
    <source>
        <dbReference type="Google" id="ProtNLM"/>
    </source>
</evidence>
<dbReference type="PANTHER" id="PTHR45737:SF4">
    <property type="entry name" value="VON WILLEBRAND DOMAIN PROTEIN (AFU_ORTHOLOGUE AFUA_4G01160)"/>
    <property type="match status" value="1"/>
</dbReference>
<accession>A0A6A5T8E0</accession>
<dbReference type="PROSITE" id="PS51468">
    <property type="entry name" value="VIT"/>
    <property type="match status" value="1"/>
</dbReference>
<gene>
    <name evidence="3" type="ORF">CC80DRAFT_431440</name>
</gene>
<evidence type="ECO:0000313" key="3">
    <source>
        <dbReference type="EMBL" id="KAF1948500.1"/>
    </source>
</evidence>
<dbReference type="InterPro" id="IPR013694">
    <property type="entry name" value="VIT"/>
</dbReference>
<evidence type="ECO:0000313" key="4">
    <source>
        <dbReference type="Proteomes" id="UP000800035"/>
    </source>
</evidence>
<feature type="domain" description="VWFA" evidence="1">
    <location>
        <begin position="287"/>
        <end position="382"/>
    </location>
</feature>
<dbReference type="InterPro" id="IPR002035">
    <property type="entry name" value="VWF_A"/>
</dbReference>
<name>A0A6A5T8E0_9PLEO</name>
<feature type="domain" description="VIT" evidence="2">
    <location>
        <begin position="1"/>
        <end position="72"/>
    </location>
</feature>
<proteinExistence type="predicted"/>